<gene>
    <name evidence="1" type="ORF">CJ263_16880</name>
</gene>
<reference evidence="1 2" key="1">
    <citation type="submission" date="2017-08" db="EMBL/GenBank/DDBJ databases">
        <title>The complete genome sequence of Maribacter sp. B1, isolated from deep-sea sediment.</title>
        <authorList>
            <person name="Wu Y.-H."/>
            <person name="Cheng H."/>
            <person name="Xu X.-W."/>
        </authorList>
    </citation>
    <scope>NUCLEOTIDE SEQUENCE [LARGE SCALE GENOMIC DNA]</scope>
    <source>
        <strain evidence="1 2">B1</strain>
    </source>
</reference>
<dbReference type="RefSeq" id="WP_094998341.1">
    <property type="nucleotide sequence ID" value="NZ_BMJL01000010.1"/>
</dbReference>
<evidence type="ECO:0000313" key="1">
    <source>
        <dbReference type="EMBL" id="ASV31753.1"/>
    </source>
</evidence>
<accession>A0A223V8L7</accession>
<dbReference type="Proteomes" id="UP000215244">
    <property type="component" value="Chromosome"/>
</dbReference>
<dbReference type="KEGG" id="marb:CJ263_16880"/>
<evidence type="ECO:0000313" key="2">
    <source>
        <dbReference type="Proteomes" id="UP000215244"/>
    </source>
</evidence>
<sequence length="288" mass="33680">MFVDYLLLFISLFFIWRELFPKTDEFNPKIKRLLYGSIAGFFFILSVINLYDSNKENEELINTARTILTKTSNLNEGLNQNFDVISETKSRLIVIDSELINVQYNLNNQLNILDSTIGKTSKLYQIQASVFASNRPKLMITDIFFRAIEEDTSLLNIQFKIENVGGRIAKIRQISNVAIGLKKFTNQLIHFKNIHSDGRGYNFEIEPQGSMNYLFKINLSKKYLVENFSNFTSASFVKYEDLSTKEQHLDTFYFDAKYINNGELNFLIPTEPHIEEVKNYIKEYQIWE</sequence>
<proteinExistence type="predicted"/>
<dbReference type="AlphaFoldDB" id="A0A223V8L7"/>
<organism evidence="1 2">
    <name type="scientific">Maribacter cobaltidurans</name>
    <dbReference type="NCBI Taxonomy" id="1178778"/>
    <lineage>
        <taxon>Bacteria</taxon>
        <taxon>Pseudomonadati</taxon>
        <taxon>Bacteroidota</taxon>
        <taxon>Flavobacteriia</taxon>
        <taxon>Flavobacteriales</taxon>
        <taxon>Flavobacteriaceae</taxon>
        <taxon>Maribacter</taxon>
    </lineage>
</organism>
<protein>
    <submittedName>
        <fullName evidence="1">Uncharacterized protein</fullName>
    </submittedName>
</protein>
<dbReference type="EMBL" id="CP022957">
    <property type="protein sequence ID" value="ASV31753.1"/>
    <property type="molecule type" value="Genomic_DNA"/>
</dbReference>
<keyword evidence="2" id="KW-1185">Reference proteome</keyword>
<name>A0A223V8L7_9FLAO</name>